<dbReference type="Gene3D" id="3.40.50.300">
    <property type="entry name" value="P-loop containing nucleotide triphosphate hydrolases"/>
    <property type="match status" value="1"/>
</dbReference>
<feature type="domain" description="DUF7791" evidence="4">
    <location>
        <begin position="425"/>
        <end position="556"/>
    </location>
</feature>
<comment type="caution">
    <text evidence="5">The sequence shown here is derived from an EMBL/GenBank/DDBJ whole genome shotgun (WGS) entry which is preliminary data.</text>
</comment>
<dbReference type="EMBL" id="JAULSY010000008">
    <property type="protein sequence ID" value="KAK0673202.1"/>
    <property type="molecule type" value="Genomic_DNA"/>
</dbReference>
<dbReference type="Pfam" id="PF24883">
    <property type="entry name" value="NPHP3_N"/>
    <property type="match status" value="1"/>
</dbReference>
<evidence type="ECO:0000313" key="6">
    <source>
        <dbReference type="Proteomes" id="UP001174997"/>
    </source>
</evidence>
<proteinExistence type="predicted"/>
<organism evidence="5 6">
    <name type="scientific">Cercophora samala</name>
    <dbReference type="NCBI Taxonomy" id="330535"/>
    <lineage>
        <taxon>Eukaryota</taxon>
        <taxon>Fungi</taxon>
        <taxon>Dikarya</taxon>
        <taxon>Ascomycota</taxon>
        <taxon>Pezizomycotina</taxon>
        <taxon>Sordariomycetes</taxon>
        <taxon>Sordariomycetidae</taxon>
        <taxon>Sordariales</taxon>
        <taxon>Lasiosphaeriaceae</taxon>
        <taxon>Cercophora</taxon>
    </lineage>
</organism>
<dbReference type="AlphaFoldDB" id="A0AA39ZM02"/>
<evidence type="ECO:0000256" key="1">
    <source>
        <dbReference type="ARBA" id="ARBA00022737"/>
    </source>
</evidence>
<evidence type="ECO:0000256" key="2">
    <source>
        <dbReference type="SAM" id="MobiDB-lite"/>
    </source>
</evidence>
<feature type="region of interest" description="Disordered" evidence="2">
    <location>
        <begin position="69"/>
        <end position="90"/>
    </location>
</feature>
<dbReference type="InterPro" id="IPR056693">
    <property type="entry name" value="DUF7791"/>
</dbReference>
<accession>A0AA39ZM02</accession>
<feature type="compositionally biased region" description="Polar residues" evidence="2">
    <location>
        <begin position="71"/>
        <end position="89"/>
    </location>
</feature>
<reference evidence="5" key="1">
    <citation type="submission" date="2023-06" db="EMBL/GenBank/DDBJ databases">
        <title>Genome-scale phylogeny and comparative genomics of the fungal order Sordariales.</title>
        <authorList>
            <consortium name="Lawrence Berkeley National Laboratory"/>
            <person name="Hensen N."/>
            <person name="Bonometti L."/>
            <person name="Westerberg I."/>
            <person name="Brannstrom I.O."/>
            <person name="Guillou S."/>
            <person name="Cros-Aarteil S."/>
            <person name="Calhoun S."/>
            <person name="Haridas S."/>
            <person name="Kuo A."/>
            <person name="Mondo S."/>
            <person name="Pangilinan J."/>
            <person name="Riley R."/>
            <person name="Labutti K."/>
            <person name="Andreopoulos B."/>
            <person name="Lipzen A."/>
            <person name="Chen C."/>
            <person name="Yanf M."/>
            <person name="Daum C."/>
            <person name="Ng V."/>
            <person name="Clum A."/>
            <person name="Steindorff A."/>
            <person name="Ohm R."/>
            <person name="Martin F."/>
            <person name="Silar P."/>
            <person name="Natvig D."/>
            <person name="Lalanne C."/>
            <person name="Gautier V."/>
            <person name="Ament-Velasquez S.L."/>
            <person name="Kruys A."/>
            <person name="Hutchinson M.I."/>
            <person name="Powell A.J."/>
            <person name="Barry K."/>
            <person name="Miller A.N."/>
            <person name="Grigoriev I.V."/>
            <person name="Debuchy R."/>
            <person name="Gladieux P."/>
            <person name="Thoren M.H."/>
            <person name="Johannesson H."/>
        </authorList>
    </citation>
    <scope>NUCLEOTIDE SEQUENCE</scope>
    <source>
        <strain evidence="5">CBS 307.81</strain>
    </source>
</reference>
<keyword evidence="1" id="KW-0677">Repeat</keyword>
<evidence type="ECO:0008006" key="7">
    <source>
        <dbReference type="Google" id="ProtNLM"/>
    </source>
</evidence>
<dbReference type="Proteomes" id="UP001174997">
    <property type="component" value="Unassembled WGS sequence"/>
</dbReference>
<dbReference type="Pfam" id="PF25053">
    <property type="entry name" value="DUF7791"/>
    <property type="match status" value="1"/>
</dbReference>
<evidence type="ECO:0000259" key="4">
    <source>
        <dbReference type="Pfam" id="PF25053"/>
    </source>
</evidence>
<dbReference type="SUPFAM" id="SSF52540">
    <property type="entry name" value="P-loop containing nucleoside triphosphate hydrolases"/>
    <property type="match status" value="1"/>
</dbReference>
<feature type="domain" description="Nephrocystin 3-like N-terminal" evidence="3">
    <location>
        <begin position="147"/>
        <end position="315"/>
    </location>
</feature>
<sequence>MQSLDRQEAILQKLDGFGQGGGPQFRLEASSAQHSLVERSVPADSLFQHLSQVGELDKHGAKRIRAETEAKSLTSNPVEKKGTSNTTATGIILPPCRERELQDQFLAAILGSGGTNHRQSQIHEAHKQTFQWIFTESVDDDEKPAWDSFVDWLESDSQLYWMTGKAGSGKSTLMKFISHHPRLSHHLKKWSKERPVTIASFYFWASGTAMQASPEGMFRSLLHQVLDQNRHIIPKLAPQKWESACLFGKSMAWEPDPQQLHQLLGYAISEISQTSHICLLIDGLDEFNGDPDDLIDTIQEFMSNPINLKVCVSSRPWVVFEDAFYQQPQLLLQDLNRRDIEEYTESMFSTNRGFKRLQAREPRFARQLAKDIVEKAQGVFLWVCVVVTSLLAGMKNDDRIIDLQRRLDTLPPDLEDLYDAIVKSWDPFYFQHAAQYFKLLEATGPGCDARIFFLVDIEDLISYAIELNQEPLPVPEYAFQVETVKRRLNSRCLGLLEVRTSTIRMDDDDMPDTVEYLHRTVKDYVTKPEVQTRFQAATKSLDPYLHLCAAHLAAAKSPCFLSGPWNSKSDTLIIGHCYNALKFASKMAKANTSAMPNALYDMV</sequence>
<protein>
    <recommendedName>
        <fullName evidence="7">NACHT domain-containing protein</fullName>
    </recommendedName>
</protein>
<evidence type="ECO:0000313" key="5">
    <source>
        <dbReference type="EMBL" id="KAK0673202.1"/>
    </source>
</evidence>
<gene>
    <name evidence="5" type="ORF">QBC41DRAFT_352895</name>
</gene>
<dbReference type="InterPro" id="IPR027417">
    <property type="entry name" value="P-loop_NTPase"/>
</dbReference>
<name>A0AA39ZM02_9PEZI</name>
<dbReference type="PANTHER" id="PTHR10039:SF5">
    <property type="entry name" value="NACHT DOMAIN-CONTAINING PROTEIN"/>
    <property type="match status" value="1"/>
</dbReference>
<dbReference type="PANTHER" id="PTHR10039">
    <property type="entry name" value="AMELOGENIN"/>
    <property type="match status" value="1"/>
</dbReference>
<evidence type="ECO:0000259" key="3">
    <source>
        <dbReference type="Pfam" id="PF24883"/>
    </source>
</evidence>
<dbReference type="InterPro" id="IPR056884">
    <property type="entry name" value="NPHP3-like_N"/>
</dbReference>
<keyword evidence="6" id="KW-1185">Reference proteome</keyword>